<gene>
    <name evidence="1" type="ORF">SPELUC_LOCUS12634</name>
</gene>
<reference evidence="1" key="1">
    <citation type="submission" date="2021-06" db="EMBL/GenBank/DDBJ databases">
        <authorList>
            <person name="Kallberg Y."/>
            <person name="Tangrot J."/>
            <person name="Rosling A."/>
        </authorList>
    </citation>
    <scope>NUCLEOTIDE SEQUENCE</scope>
    <source>
        <strain evidence="1">28 12/20/2015</strain>
    </source>
</reference>
<evidence type="ECO:0000313" key="1">
    <source>
        <dbReference type="EMBL" id="CAG8724062.1"/>
    </source>
</evidence>
<sequence>MEQFKKALNYSLEDNSQKMLNDLILAYILEKKAKWKMDMQSRQEILK</sequence>
<dbReference type="Proteomes" id="UP000789366">
    <property type="component" value="Unassembled WGS sequence"/>
</dbReference>
<protein>
    <submittedName>
        <fullName evidence="1">5292_t:CDS:1</fullName>
    </submittedName>
</protein>
<organism evidence="1 2">
    <name type="scientific">Cetraspora pellucida</name>
    <dbReference type="NCBI Taxonomy" id="1433469"/>
    <lineage>
        <taxon>Eukaryota</taxon>
        <taxon>Fungi</taxon>
        <taxon>Fungi incertae sedis</taxon>
        <taxon>Mucoromycota</taxon>
        <taxon>Glomeromycotina</taxon>
        <taxon>Glomeromycetes</taxon>
        <taxon>Diversisporales</taxon>
        <taxon>Gigasporaceae</taxon>
        <taxon>Cetraspora</taxon>
    </lineage>
</organism>
<comment type="caution">
    <text evidence="1">The sequence shown here is derived from an EMBL/GenBank/DDBJ whole genome shotgun (WGS) entry which is preliminary data.</text>
</comment>
<accession>A0ACA9PT57</accession>
<evidence type="ECO:0000313" key="2">
    <source>
        <dbReference type="Proteomes" id="UP000789366"/>
    </source>
</evidence>
<name>A0ACA9PT57_9GLOM</name>
<feature type="non-terminal residue" evidence="1">
    <location>
        <position position="47"/>
    </location>
</feature>
<keyword evidence="2" id="KW-1185">Reference proteome</keyword>
<proteinExistence type="predicted"/>
<dbReference type="EMBL" id="CAJVPW010030448">
    <property type="protein sequence ID" value="CAG8724062.1"/>
    <property type="molecule type" value="Genomic_DNA"/>
</dbReference>